<protein>
    <recommendedName>
        <fullName evidence="3">DUF899 domain-containing protein</fullName>
    </recommendedName>
</protein>
<reference evidence="1 2" key="1">
    <citation type="submission" date="2021-01" db="EMBL/GenBank/DDBJ databases">
        <title>Whole genome shotgun sequence of Plantactinospora endophytica NBRC 110450.</title>
        <authorList>
            <person name="Komaki H."/>
            <person name="Tamura T."/>
        </authorList>
    </citation>
    <scope>NUCLEOTIDE SEQUENCE [LARGE SCALE GENOMIC DNA]</scope>
    <source>
        <strain evidence="1 2">NBRC 110450</strain>
    </source>
</reference>
<name>A0ABQ4E062_9ACTN</name>
<evidence type="ECO:0000313" key="1">
    <source>
        <dbReference type="EMBL" id="GIG87722.1"/>
    </source>
</evidence>
<gene>
    <name evidence="1" type="ORF">Pen02_26580</name>
</gene>
<dbReference type="Proteomes" id="UP000646749">
    <property type="component" value="Unassembled WGS sequence"/>
</dbReference>
<evidence type="ECO:0000313" key="2">
    <source>
        <dbReference type="Proteomes" id="UP000646749"/>
    </source>
</evidence>
<sequence>MPSRIRATETISAEETRMALLKTDEWAPARAELLVKKRGRQEEELRYPQRWWRHLDRYDG</sequence>
<organism evidence="1 2">
    <name type="scientific">Plantactinospora endophytica</name>
    <dbReference type="NCBI Taxonomy" id="673535"/>
    <lineage>
        <taxon>Bacteria</taxon>
        <taxon>Bacillati</taxon>
        <taxon>Actinomycetota</taxon>
        <taxon>Actinomycetes</taxon>
        <taxon>Micromonosporales</taxon>
        <taxon>Micromonosporaceae</taxon>
        <taxon>Plantactinospora</taxon>
    </lineage>
</organism>
<dbReference type="EMBL" id="BONW01000013">
    <property type="protein sequence ID" value="GIG87722.1"/>
    <property type="molecule type" value="Genomic_DNA"/>
</dbReference>
<accession>A0ABQ4E062</accession>
<keyword evidence="2" id="KW-1185">Reference proteome</keyword>
<comment type="caution">
    <text evidence="1">The sequence shown here is derived from an EMBL/GenBank/DDBJ whole genome shotgun (WGS) entry which is preliminary data.</text>
</comment>
<proteinExistence type="predicted"/>
<evidence type="ECO:0008006" key="3">
    <source>
        <dbReference type="Google" id="ProtNLM"/>
    </source>
</evidence>